<dbReference type="SMART" id="SM00595">
    <property type="entry name" value="MADF"/>
    <property type="match status" value="1"/>
</dbReference>
<sequence>MSRIDEKRSLETSRGVVDYMTIDLIKQIERHPVIWDRLHQDYKSGDAKSVSWHAIGRVFVPFYDDIDEDEQRNITQSLKNRWNNCVKGLMKAVTLKRKNDRRFSPFKYTREMKFYLEMRGMQISDIYDAEENIGIEENQIKKENYINDEDEEEDIEPIEECEKMMVDEQQSPKNKNNKTADTLITYRSARLREKQTGVEKSSPEKKSNTNKTQIKTTPITINGSVCYSMADSNTSKEENDKEDFPHYGTPQLKKQKTSAAVNDSVNILQNSHQTLTFSNESDAADQAFFDSIKPALPESLKNRWRNCVGGLMSSVTMKRKNDRLFCPFKYTREMEFYLEMRGMKLSDIYDEQENEEIEKIEVKKENNVEEDDAEIEENNEEEKKTKKLPPKNKKNKTAADTSITFRSARLREKQTAAEKSSPEKITSTPKNTKQKPSKTVPTVSNNVSVCQSLGENNFSNEVEENIKEDDHPPYNYIPQAKKAKISAAVNHSVDIPQNSHQFLTFTQESEAFDQAFFDSIKPALRKMNETQKLDFQIDILQILKTFRTN</sequence>
<dbReference type="PROSITE" id="PS51031">
    <property type="entry name" value="BESS"/>
    <property type="match status" value="1"/>
</dbReference>
<evidence type="ECO:0000259" key="3">
    <source>
        <dbReference type="PROSITE" id="PS51029"/>
    </source>
</evidence>
<name>A0A0L0C9K8_LUCCU</name>
<keyword evidence="1" id="KW-0539">Nucleus</keyword>
<feature type="domain" description="MADF" evidence="3">
    <location>
        <begin position="23"/>
        <end position="120"/>
    </location>
</feature>
<reference evidence="5 6" key="1">
    <citation type="journal article" date="2015" name="Nat. Commun.">
        <title>Lucilia cuprina genome unlocks parasitic fly biology to underpin future interventions.</title>
        <authorList>
            <person name="Anstead C.A."/>
            <person name="Korhonen P.K."/>
            <person name="Young N.D."/>
            <person name="Hall R.S."/>
            <person name="Jex A.R."/>
            <person name="Murali S.C."/>
            <person name="Hughes D.S."/>
            <person name="Lee S.F."/>
            <person name="Perry T."/>
            <person name="Stroehlein A.J."/>
            <person name="Ansell B.R."/>
            <person name="Breugelmans B."/>
            <person name="Hofmann A."/>
            <person name="Qu J."/>
            <person name="Dugan S."/>
            <person name="Lee S.L."/>
            <person name="Chao H."/>
            <person name="Dinh H."/>
            <person name="Han Y."/>
            <person name="Doddapaneni H.V."/>
            <person name="Worley K.C."/>
            <person name="Muzny D.M."/>
            <person name="Ioannidis P."/>
            <person name="Waterhouse R.M."/>
            <person name="Zdobnov E.M."/>
            <person name="James P.J."/>
            <person name="Bagnall N.H."/>
            <person name="Kotze A.C."/>
            <person name="Gibbs R.A."/>
            <person name="Richards S."/>
            <person name="Batterham P."/>
            <person name="Gasser R.B."/>
        </authorList>
    </citation>
    <scope>NUCLEOTIDE SEQUENCE [LARGE SCALE GENOMIC DNA]</scope>
    <source>
        <strain evidence="5 6">LS</strain>
        <tissue evidence="5">Full body</tissue>
    </source>
</reference>
<evidence type="ECO:0000313" key="5">
    <source>
        <dbReference type="EMBL" id="KNC28134.1"/>
    </source>
</evidence>
<dbReference type="Pfam" id="PF02944">
    <property type="entry name" value="BESS"/>
    <property type="match status" value="1"/>
</dbReference>
<protein>
    <recommendedName>
        <fullName evidence="7">MADF domain-containing protein</fullName>
    </recommendedName>
</protein>
<dbReference type="InterPro" id="IPR004210">
    <property type="entry name" value="BESS_motif"/>
</dbReference>
<evidence type="ECO:0008006" key="7">
    <source>
        <dbReference type="Google" id="ProtNLM"/>
    </source>
</evidence>
<feature type="domain" description="BESS" evidence="4">
    <location>
        <begin position="510"/>
        <end position="549"/>
    </location>
</feature>
<dbReference type="EMBL" id="JRES01000819">
    <property type="protein sequence ID" value="KNC28134.1"/>
    <property type="molecule type" value="Genomic_DNA"/>
</dbReference>
<dbReference type="Pfam" id="PF10545">
    <property type="entry name" value="MADF_DNA_bdg"/>
    <property type="match status" value="1"/>
</dbReference>
<evidence type="ECO:0000256" key="1">
    <source>
        <dbReference type="PROSITE-ProRule" id="PRU00371"/>
    </source>
</evidence>
<feature type="region of interest" description="Disordered" evidence="2">
    <location>
        <begin position="189"/>
        <end position="217"/>
    </location>
</feature>
<dbReference type="InterPro" id="IPR006578">
    <property type="entry name" value="MADF-dom"/>
</dbReference>
<dbReference type="AlphaFoldDB" id="A0A0L0C9K8"/>
<feature type="compositionally biased region" description="Basic residues" evidence="2">
    <location>
        <begin position="385"/>
        <end position="396"/>
    </location>
</feature>
<accession>A0A0L0C9K8</accession>
<feature type="compositionally biased region" description="Basic and acidic residues" evidence="2">
    <location>
        <begin position="190"/>
        <end position="207"/>
    </location>
</feature>
<evidence type="ECO:0000259" key="4">
    <source>
        <dbReference type="PROSITE" id="PS51031"/>
    </source>
</evidence>
<dbReference type="OrthoDB" id="8038273at2759"/>
<comment type="caution">
    <text evidence="5">The sequence shown here is derived from an EMBL/GenBank/DDBJ whole genome shotgun (WGS) entry which is preliminary data.</text>
</comment>
<dbReference type="PROSITE" id="PS51029">
    <property type="entry name" value="MADF"/>
    <property type="match status" value="1"/>
</dbReference>
<feature type="region of interest" description="Disordered" evidence="2">
    <location>
        <begin position="360"/>
        <end position="444"/>
    </location>
</feature>
<gene>
    <name evidence="5" type="ORF">FF38_04351</name>
</gene>
<dbReference type="Proteomes" id="UP000037069">
    <property type="component" value="Unassembled WGS sequence"/>
</dbReference>
<proteinExistence type="predicted"/>
<keyword evidence="6" id="KW-1185">Reference proteome</keyword>
<evidence type="ECO:0000256" key="2">
    <source>
        <dbReference type="SAM" id="MobiDB-lite"/>
    </source>
</evidence>
<organism evidence="5 6">
    <name type="scientific">Lucilia cuprina</name>
    <name type="common">Green bottle fly</name>
    <name type="synonym">Australian sheep blowfly</name>
    <dbReference type="NCBI Taxonomy" id="7375"/>
    <lineage>
        <taxon>Eukaryota</taxon>
        <taxon>Metazoa</taxon>
        <taxon>Ecdysozoa</taxon>
        <taxon>Arthropoda</taxon>
        <taxon>Hexapoda</taxon>
        <taxon>Insecta</taxon>
        <taxon>Pterygota</taxon>
        <taxon>Neoptera</taxon>
        <taxon>Endopterygota</taxon>
        <taxon>Diptera</taxon>
        <taxon>Brachycera</taxon>
        <taxon>Muscomorpha</taxon>
        <taxon>Oestroidea</taxon>
        <taxon>Calliphoridae</taxon>
        <taxon>Luciliinae</taxon>
        <taxon>Lucilia</taxon>
    </lineage>
</organism>
<dbReference type="GO" id="GO:0003677">
    <property type="term" value="F:DNA binding"/>
    <property type="evidence" value="ECO:0007669"/>
    <property type="project" value="InterPro"/>
</dbReference>
<feature type="compositionally biased region" description="Basic and acidic residues" evidence="2">
    <location>
        <begin position="409"/>
        <end position="422"/>
    </location>
</feature>
<comment type="subcellular location">
    <subcellularLocation>
        <location evidence="1">Nucleus</location>
    </subcellularLocation>
</comment>
<evidence type="ECO:0000313" key="6">
    <source>
        <dbReference type="Proteomes" id="UP000037069"/>
    </source>
</evidence>
<dbReference type="GO" id="GO:0005634">
    <property type="term" value="C:nucleus"/>
    <property type="evidence" value="ECO:0007669"/>
    <property type="project" value="UniProtKB-SubCell"/>
</dbReference>
<feature type="compositionally biased region" description="Acidic residues" evidence="2">
    <location>
        <begin position="368"/>
        <end position="380"/>
    </location>
</feature>